<dbReference type="AlphaFoldDB" id="A0A6A8LLT8"/>
<accession>A0A6A8LLT8</accession>
<sequence>MIQAYKYGEDFIFIGPSIISEVDEQGNYIIPENCTLIQPPSFFKAKFDPSKQIWIESATREEKNSILEHAKNVQGPTAVDILKQQNAVIMEQLAEAQSAAEEQSRILADLLLMLAEGGKA</sequence>
<dbReference type="RefSeq" id="WP_025852565.1">
    <property type="nucleotide sequence ID" value="NZ_BPWC01000001.1"/>
</dbReference>
<gene>
    <name evidence="1" type="ORF">GKC39_18730</name>
    <name evidence="2" type="ORF">GKC39_19545</name>
</gene>
<keyword evidence="2" id="KW-0614">Plasmid</keyword>
<comment type="caution">
    <text evidence="2">The sequence shown here is derived from an EMBL/GenBank/DDBJ whole genome shotgun (WGS) entry which is preliminary data.</text>
</comment>
<protein>
    <submittedName>
        <fullName evidence="2">Uncharacterized protein</fullName>
    </submittedName>
</protein>
<dbReference type="EMBL" id="WKKV01000044">
    <property type="protein sequence ID" value="MSE04213.1"/>
    <property type="molecule type" value="Genomic_DNA"/>
</dbReference>
<evidence type="ECO:0000313" key="1">
    <source>
        <dbReference type="EMBL" id="MSE04078.1"/>
    </source>
</evidence>
<organism evidence="2">
    <name type="scientific">Bacillus velezensis</name>
    <dbReference type="NCBI Taxonomy" id="492670"/>
    <lineage>
        <taxon>Bacteria</taxon>
        <taxon>Bacillati</taxon>
        <taxon>Bacillota</taxon>
        <taxon>Bacilli</taxon>
        <taxon>Bacillales</taxon>
        <taxon>Bacillaceae</taxon>
        <taxon>Bacillus</taxon>
        <taxon>Bacillus amyloliquefaciens group</taxon>
    </lineage>
</organism>
<name>A0A6A8LLT8_BACVE</name>
<proteinExistence type="predicted"/>
<reference evidence="2" key="1">
    <citation type="submission" date="2019-11" db="EMBL/GenBank/DDBJ databases">
        <title>Draft Genome Sequence of Plant Growth-Promoting Rhizosphere-Associated Bacteria.</title>
        <authorList>
            <person name="Vasilyev I.Y."/>
            <person name="Radchenko V."/>
            <person name="Ilnitskaya E.V."/>
        </authorList>
    </citation>
    <scope>NUCLEOTIDE SEQUENCE</scope>
    <source>
        <strain evidence="2">VRA_517_n</strain>
        <plasmid evidence="2">unnamed01</plasmid>
    </source>
</reference>
<dbReference type="EMBL" id="WKKV01000015">
    <property type="protein sequence ID" value="MSE04078.1"/>
    <property type="molecule type" value="Genomic_DNA"/>
</dbReference>
<evidence type="ECO:0000313" key="2">
    <source>
        <dbReference type="EMBL" id="MSE04213.1"/>
    </source>
</evidence>
<geneLocation type="plasmid" evidence="2">
    <name>unnamed01</name>
</geneLocation>